<evidence type="ECO:0000256" key="1">
    <source>
        <dbReference type="SAM" id="MobiDB-lite"/>
    </source>
</evidence>
<feature type="chain" id="PRO_5021907352" description="Secreted protein" evidence="2">
    <location>
        <begin position="27"/>
        <end position="157"/>
    </location>
</feature>
<organism evidence="3 4">
    <name type="scientific">Danionella cerebrum</name>
    <dbReference type="NCBI Taxonomy" id="2873325"/>
    <lineage>
        <taxon>Eukaryota</taxon>
        <taxon>Metazoa</taxon>
        <taxon>Chordata</taxon>
        <taxon>Craniata</taxon>
        <taxon>Vertebrata</taxon>
        <taxon>Euteleostomi</taxon>
        <taxon>Actinopterygii</taxon>
        <taxon>Neopterygii</taxon>
        <taxon>Teleostei</taxon>
        <taxon>Ostariophysi</taxon>
        <taxon>Cypriniformes</taxon>
        <taxon>Danionidae</taxon>
        <taxon>Danioninae</taxon>
        <taxon>Danionella</taxon>
    </lineage>
</organism>
<protein>
    <recommendedName>
        <fullName evidence="5">Secreted protein</fullName>
    </recommendedName>
</protein>
<dbReference type="AlphaFoldDB" id="A0A553QFL9"/>
<evidence type="ECO:0000313" key="3">
    <source>
        <dbReference type="EMBL" id="TRY88728.1"/>
    </source>
</evidence>
<accession>A0A553QFL9</accession>
<proteinExistence type="predicted"/>
<sequence>MGSTPNPPLMTFLIFIFSRLPRRSLCGSQWRWRCFFWPEVPLQAEIVDGIQSICVTPVFYWLLSDLLHGCFTPALSHWMLASPTRIRALALSSDTRIHVLERRSREGQMGSTHTPEKRHTAFHAALILSRRERRKQRQGRSSGCQREELSITQASRG</sequence>
<name>A0A553QFL9_9TELE</name>
<dbReference type="EMBL" id="SRMA01026025">
    <property type="protein sequence ID" value="TRY88728.1"/>
    <property type="molecule type" value="Genomic_DNA"/>
</dbReference>
<comment type="caution">
    <text evidence="3">The sequence shown here is derived from an EMBL/GenBank/DDBJ whole genome shotgun (WGS) entry which is preliminary data.</text>
</comment>
<dbReference type="Proteomes" id="UP000316079">
    <property type="component" value="Unassembled WGS sequence"/>
</dbReference>
<feature type="signal peptide" evidence="2">
    <location>
        <begin position="1"/>
        <end position="26"/>
    </location>
</feature>
<feature type="region of interest" description="Disordered" evidence="1">
    <location>
        <begin position="133"/>
        <end position="157"/>
    </location>
</feature>
<evidence type="ECO:0000256" key="2">
    <source>
        <dbReference type="SAM" id="SignalP"/>
    </source>
</evidence>
<keyword evidence="2" id="KW-0732">Signal</keyword>
<keyword evidence="4" id="KW-1185">Reference proteome</keyword>
<evidence type="ECO:0000313" key="4">
    <source>
        <dbReference type="Proteomes" id="UP000316079"/>
    </source>
</evidence>
<evidence type="ECO:0008006" key="5">
    <source>
        <dbReference type="Google" id="ProtNLM"/>
    </source>
</evidence>
<gene>
    <name evidence="3" type="ORF">DNTS_029666</name>
</gene>
<reference evidence="3 4" key="1">
    <citation type="journal article" date="2019" name="Sci. Data">
        <title>Hybrid genome assembly and annotation of Danionella translucida.</title>
        <authorList>
            <person name="Kadobianskyi M."/>
            <person name="Schulze L."/>
            <person name="Schuelke M."/>
            <person name="Judkewitz B."/>
        </authorList>
    </citation>
    <scope>NUCLEOTIDE SEQUENCE [LARGE SCALE GENOMIC DNA]</scope>
    <source>
        <strain evidence="3 4">Bolton</strain>
    </source>
</reference>